<reference evidence="1 2" key="1">
    <citation type="submission" date="2024-07" db="EMBL/GenBank/DDBJ databases">
        <title>Luteimonas salilacus sp. nov., isolated from the shore soil of Salt Lake in Tibet of China.</title>
        <authorList>
            <person name="Zhang X."/>
            <person name="Li A."/>
        </authorList>
    </citation>
    <scope>NUCLEOTIDE SEQUENCE [LARGE SCALE GENOMIC DNA]</scope>
    <source>
        <strain evidence="1 2">B3-2-R+30</strain>
    </source>
</reference>
<evidence type="ECO:0000313" key="2">
    <source>
        <dbReference type="Proteomes" id="UP001566331"/>
    </source>
</evidence>
<dbReference type="InterPro" id="IPR018641">
    <property type="entry name" value="Trfase_1_rSAM/seldom-assoc"/>
</dbReference>
<keyword evidence="2" id="KW-1185">Reference proteome</keyword>
<dbReference type="EMBL" id="JBFWIC010000022">
    <property type="protein sequence ID" value="MEZ0475812.1"/>
    <property type="molecule type" value="Genomic_DNA"/>
</dbReference>
<dbReference type="Pfam" id="PF09837">
    <property type="entry name" value="DUF2064"/>
    <property type="match status" value="1"/>
</dbReference>
<evidence type="ECO:0000313" key="1">
    <source>
        <dbReference type="EMBL" id="MEZ0475812.1"/>
    </source>
</evidence>
<dbReference type="Proteomes" id="UP001566331">
    <property type="component" value="Unassembled WGS sequence"/>
</dbReference>
<dbReference type="SUPFAM" id="SSF53448">
    <property type="entry name" value="Nucleotide-diphospho-sugar transferases"/>
    <property type="match status" value="1"/>
</dbReference>
<dbReference type="RefSeq" id="WP_370565335.1">
    <property type="nucleotide sequence ID" value="NZ_JBFWIB010000015.1"/>
</dbReference>
<dbReference type="PANTHER" id="PTHR36529:SF1">
    <property type="entry name" value="GLYCOSYLTRANSFERASE"/>
    <property type="match status" value="1"/>
</dbReference>
<protein>
    <submittedName>
        <fullName evidence="1">DUF2064 domain-containing protein</fullName>
    </submittedName>
</protein>
<proteinExistence type="predicted"/>
<accession>A0ABV4HSR6</accession>
<dbReference type="InterPro" id="IPR029044">
    <property type="entry name" value="Nucleotide-diphossugar_trans"/>
</dbReference>
<organism evidence="1 2">
    <name type="scientific">Luteimonas salinilitoris</name>
    <dbReference type="NCBI Taxonomy" id="3237697"/>
    <lineage>
        <taxon>Bacteria</taxon>
        <taxon>Pseudomonadati</taxon>
        <taxon>Pseudomonadota</taxon>
        <taxon>Gammaproteobacteria</taxon>
        <taxon>Lysobacterales</taxon>
        <taxon>Lysobacteraceae</taxon>
        <taxon>Luteimonas</taxon>
    </lineage>
</organism>
<dbReference type="Gene3D" id="3.90.550.10">
    <property type="entry name" value="Spore Coat Polysaccharide Biosynthesis Protein SpsA, Chain A"/>
    <property type="match status" value="1"/>
</dbReference>
<gene>
    <name evidence="1" type="ORF">AB6713_14495</name>
</gene>
<sequence length="229" mass="24361">MSCGIAIFVKTPSLSPVKTRLWPGIGRRNAEALYLSSAQAVASVAMQACDHGEIEPYWAVAEGVALQTGAWIDLPLLAQGVGSLGARMAQVYRLLRHRHHAAILIGADAPQLTAQALQRAAHWLSGAEPRLAIGRAEDGGFWLFGGNTPLDDDAWTRVRYSTLGTAVQFMHAMHGSGAWLELETLRDLDTADDIPHVLAGLAALAAPTPAQQRLMGELETLADIAEAGA</sequence>
<dbReference type="PANTHER" id="PTHR36529">
    <property type="entry name" value="SLL1095 PROTEIN"/>
    <property type="match status" value="1"/>
</dbReference>
<comment type="caution">
    <text evidence="1">The sequence shown here is derived from an EMBL/GenBank/DDBJ whole genome shotgun (WGS) entry which is preliminary data.</text>
</comment>
<name>A0ABV4HSR6_9GAMM</name>